<comment type="caution">
    <text evidence="3">The sequence shown here is derived from an EMBL/GenBank/DDBJ whole genome shotgun (WGS) entry which is preliminary data.</text>
</comment>
<evidence type="ECO:0000256" key="1">
    <source>
        <dbReference type="SAM" id="MobiDB-lite"/>
    </source>
</evidence>
<evidence type="ECO:0000313" key="4">
    <source>
        <dbReference type="Proteomes" id="UP000258309"/>
    </source>
</evidence>
<dbReference type="Pfam" id="PF00337">
    <property type="entry name" value="Gal-bind_lectin"/>
    <property type="match status" value="1"/>
</dbReference>
<feature type="region of interest" description="Disordered" evidence="1">
    <location>
        <begin position="1"/>
        <end position="59"/>
    </location>
</feature>
<feature type="compositionally biased region" description="Polar residues" evidence="1">
    <location>
        <begin position="33"/>
        <end position="51"/>
    </location>
</feature>
<evidence type="ECO:0000259" key="2">
    <source>
        <dbReference type="Pfam" id="PF00337"/>
    </source>
</evidence>
<dbReference type="Gene3D" id="2.60.120.200">
    <property type="match status" value="1"/>
</dbReference>
<feature type="non-terminal residue" evidence="3">
    <location>
        <position position="1"/>
    </location>
</feature>
<dbReference type="EMBL" id="NCSJ02000144">
    <property type="protein sequence ID" value="RFU28984.1"/>
    <property type="molecule type" value="Genomic_DNA"/>
</dbReference>
<protein>
    <recommendedName>
        <fullName evidence="2">Galectin domain-containing protein</fullName>
    </recommendedName>
</protein>
<proteinExistence type="predicted"/>
<dbReference type="GO" id="GO:0030246">
    <property type="term" value="F:carbohydrate binding"/>
    <property type="evidence" value="ECO:0007669"/>
    <property type="project" value="InterPro"/>
</dbReference>
<reference evidence="3 4" key="1">
    <citation type="submission" date="2018-05" db="EMBL/GenBank/DDBJ databases">
        <title>Draft genome sequence of Scytalidium lignicola DSM 105466, a ubiquitous saprotrophic fungus.</title>
        <authorList>
            <person name="Buettner E."/>
            <person name="Gebauer A.M."/>
            <person name="Hofrichter M."/>
            <person name="Liers C."/>
            <person name="Kellner H."/>
        </authorList>
    </citation>
    <scope>NUCLEOTIDE SEQUENCE [LARGE SCALE GENOMIC DNA]</scope>
    <source>
        <strain evidence="3 4">DSM 105466</strain>
    </source>
</reference>
<evidence type="ECO:0000313" key="3">
    <source>
        <dbReference type="EMBL" id="RFU28984.1"/>
    </source>
</evidence>
<dbReference type="AlphaFoldDB" id="A0A3E2H6I4"/>
<feature type="non-terminal residue" evidence="3">
    <location>
        <position position="210"/>
    </location>
</feature>
<keyword evidence="4" id="KW-1185">Reference proteome</keyword>
<dbReference type="SUPFAM" id="SSF49899">
    <property type="entry name" value="Concanavalin A-like lectins/glucanases"/>
    <property type="match status" value="1"/>
</dbReference>
<dbReference type="OrthoDB" id="167809at2759"/>
<accession>A0A3E2H6I4</accession>
<gene>
    <name evidence="3" type="ORF">B7463_g7373</name>
</gene>
<organism evidence="3 4">
    <name type="scientific">Scytalidium lignicola</name>
    <name type="common">Hyphomycete</name>
    <dbReference type="NCBI Taxonomy" id="5539"/>
    <lineage>
        <taxon>Eukaryota</taxon>
        <taxon>Fungi</taxon>
        <taxon>Dikarya</taxon>
        <taxon>Ascomycota</taxon>
        <taxon>Pezizomycotina</taxon>
        <taxon>Leotiomycetes</taxon>
        <taxon>Leotiomycetes incertae sedis</taxon>
        <taxon>Scytalidium</taxon>
    </lineage>
</organism>
<feature type="domain" description="Galectin" evidence="2">
    <location>
        <begin position="100"/>
        <end position="156"/>
    </location>
</feature>
<dbReference type="InterPro" id="IPR001079">
    <property type="entry name" value="Galectin_CRD"/>
</dbReference>
<dbReference type="InterPro" id="IPR013320">
    <property type="entry name" value="ConA-like_dom_sf"/>
</dbReference>
<dbReference type="Proteomes" id="UP000258309">
    <property type="component" value="Unassembled WGS sequence"/>
</dbReference>
<sequence>MPNLNTMAESLPAHIDESKIPPYPDNLEGMKLESTTEAPPFKSNGSHSTSFAHLKDQHSTSKTLNARKGAFEFGHMMEDVVGSYVIVPLKNYSASSGYTNHTNFNFWNGRGDIAFHISFRRQDRTIRFNSASGGHWGKESYINFPSNLKAEKNIDLKVNYISPGRYWVDIGDSQWDIHVDPRTAPDSLTYRSDSNAMFGQNVDATNYYMA</sequence>
<name>A0A3E2H6I4_SCYLI</name>